<feature type="compositionally biased region" description="Basic and acidic residues" evidence="7">
    <location>
        <begin position="362"/>
        <end position="380"/>
    </location>
</feature>
<feature type="compositionally biased region" description="Basic residues" evidence="7">
    <location>
        <begin position="187"/>
        <end position="196"/>
    </location>
</feature>
<dbReference type="Proteomes" id="UP000789901">
    <property type="component" value="Unassembled WGS sequence"/>
</dbReference>
<feature type="domain" description="Bromo" evidence="8">
    <location>
        <begin position="514"/>
        <end position="576"/>
    </location>
</feature>
<evidence type="ECO:0000313" key="9">
    <source>
        <dbReference type="EMBL" id="CAG8718656.1"/>
    </source>
</evidence>
<feature type="compositionally biased region" description="Basic residues" evidence="7">
    <location>
        <begin position="1"/>
        <end position="22"/>
    </location>
</feature>
<dbReference type="PROSITE" id="PS50014">
    <property type="entry name" value="BROMODOMAIN_2"/>
    <property type="match status" value="1"/>
</dbReference>
<organism evidence="9 10">
    <name type="scientific">Gigaspora margarita</name>
    <dbReference type="NCBI Taxonomy" id="4874"/>
    <lineage>
        <taxon>Eukaryota</taxon>
        <taxon>Fungi</taxon>
        <taxon>Fungi incertae sedis</taxon>
        <taxon>Mucoromycota</taxon>
        <taxon>Glomeromycotina</taxon>
        <taxon>Glomeromycetes</taxon>
        <taxon>Diversisporales</taxon>
        <taxon>Gigasporaceae</taxon>
        <taxon>Gigaspora</taxon>
    </lineage>
</organism>
<dbReference type="PANTHER" id="PTHR22881">
    <property type="entry name" value="BROMODOMAIN CONTAINING PROTEIN"/>
    <property type="match status" value="1"/>
</dbReference>
<dbReference type="InterPro" id="IPR013088">
    <property type="entry name" value="Znf_NHR/GATA"/>
</dbReference>
<feature type="compositionally biased region" description="Low complexity" evidence="7">
    <location>
        <begin position="110"/>
        <end position="120"/>
    </location>
</feature>
<feature type="compositionally biased region" description="Basic residues" evidence="7">
    <location>
        <begin position="153"/>
        <end position="162"/>
    </location>
</feature>
<dbReference type="InterPro" id="IPR021900">
    <property type="entry name" value="DUF3512"/>
</dbReference>
<evidence type="ECO:0000256" key="3">
    <source>
        <dbReference type="ARBA" id="ARBA00023117"/>
    </source>
</evidence>
<evidence type="ECO:0000256" key="2">
    <source>
        <dbReference type="ARBA" id="ARBA00023015"/>
    </source>
</evidence>
<keyword evidence="10" id="KW-1185">Reference proteome</keyword>
<feature type="region of interest" description="Disordered" evidence="7">
    <location>
        <begin position="215"/>
        <end position="261"/>
    </location>
</feature>
<feature type="region of interest" description="Disordered" evidence="7">
    <location>
        <begin position="87"/>
        <end position="196"/>
    </location>
</feature>
<evidence type="ECO:0000259" key="8">
    <source>
        <dbReference type="PROSITE" id="PS50014"/>
    </source>
</evidence>
<feature type="region of interest" description="Disordered" evidence="7">
    <location>
        <begin position="455"/>
        <end position="483"/>
    </location>
</feature>
<proteinExistence type="predicted"/>
<evidence type="ECO:0000256" key="5">
    <source>
        <dbReference type="ARBA" id="ARBA00023242"/>
    </source>
</evidence>
<gene>
    <name evidence="9" type="ORF">GMARGA_LOCUS13331</name>
</gene>
<feature type="compositionally biased region" description="Polar residues" evidence="7">
    <location>
        <begin position="91"/>
        <end position="107"/>
    </location>
</feature>
<feature type="compositionally biased region" description="Basic and acidic residues" evidence="7">
    <location>
        <begin position="23"/>
        <end position="34"/>
    </location>
</feature>
<feature type="compositionally biased region" description="Basic residues" evidence="7">
    <location>
        <begin position="135"/>
        <end position="145"/>
    </location>
</feature>
<dbReference type="Gene3D" id="1.20.920.10">
    <property type="entry name" value="Bromodomain-like"/>
    <property type="match status" value="1"/>
</dbReference>
<feature type="compositionally biased region" description="Basic and acidic residues" evidence="7">
    <location>
        <begin position="42"/>
        <end position="67"/>
    </location>
</feature>
<reference evidence="9 10" key="1">
    <citation type="submission" date="2021-06" db="EMBL/GenBank/DDBJ databases">
        <authorList>
            <person name="Kallberg Y."/>
            <person name="Tangrot J."/>
            <person name="Rosling A."/>
        </authorList>
    </citation>
    <scope>NUCLEOTIDE SEQUENCE [LARGE SCALE GENOMIC DNA]</scope>
    <source>
        <strain evidence="9 10">120-4 pot B 10/14</strain>
    </source>
</reference>
<keyword evidence="2" id="KW-0805">Transcription regulation</keyword>
<dbReference type="PANTHER" id="PTHR22881:SF27">
    <property type="entry name" value="BROMODOMAIN CONTAINING 7_9"/>
    <property type="match status" value="1"/>
</dbReference>
<dbReference type="Pfam" id="PF12024">
    <property type="entry name" value="DUF3512"/>
    <property type="match status" value="1"/>
</dbReference>
<dbReference type="InterPro" id="IPR051831">
    <property type="entry name" value="Bromodomain_contain_prot"/>
</dbReference>
<feature type="region of interest" description="Disordered" evidence="7">
    <location>
        <begin position="636"/>
        <end position="660"/>
    </location>
</feature>
<dbReference type="EMBL" id="CAJVQB010008423">
    <property type="protein sequence ID" value="CAG8718656.1"/>
    <property type="molecule type" value="Genomic_DNA"/>
</dbReference>
<feature type="compositionally biased region" description="Basic and acidic residues" evidence="7">
    <location>
        <begin position="215"/>
        <end position="235"/>
    </location>
</feature>
<feature type="compositionally biased region" description="Polar residues" evidence="7">
    <location>
        <begin position="237"/>
        <end position="252"/>
    </location>
</feature>
<feature type="region of interest" description="Disordered" evidence="7">
    <location>
        <begin position="1"/>
        <end position="73"/>
    </location>
</feature>
<dbReference type="InterPro" id="IPR001487">
    <property type="entry name" value="Bromodomain"/>
</dbReference>
<sequence length="1051" mass="117723">MTKEKKSKSAKAKKSHKNKHKLSYKEPFIDEVPTRIRLSLKKNADTGKSKSKSKRSEDSEDAPRGNEFDIEMQDAVVDNYDYEQEDVMDINDSTLNIDAGETGNTKIDTSKSSTTANSNKMVLKLKFNLESPPTTKKHKHKHKHHRETESSSHSHKKVTGKRTTRDSSNDESDKNDDLFKEDDSKSSHVRKKTKRHHVDINEKIDINGEHRSIETCSDSVKRHVSDKTRKAEKRPTSKSNVNKSYTDNTNQGLIGDSVGKRSTDADYMSIRDKKGKTSLKGVVKKVKVEKSQTLNDVKNKEILHYDHNGGMSINYEGENFVKSEIDENYTLDDGIIKGINHDSKELSELTANTSTYSLREKRSYPPVTEDTKIKVDERSSSKSVKSTKAVCQSNGETSTEITSNTINITSSTSNETQPSIPPSQETTKAITSSLNEAWSGITSSDIITKEDTIMSTSVGKKGPARKLGRPPKLQEPQRKTTPRTWTWQKKKKDLKTILTKLLDSFTKKDAYGFFLEPVDTTIVTDYLTIIQKPMDFGTMRQKIDRNEYSSIDEFKAYFALVCNNCKTYNAPETLYYKSADKLCQFGEKSIERERDSILLEEERMKALGAATGTDIGTRGNRPGGKRAANVAQGVASNRATSISKPGRQVRKQRRGEARKQFAPDGSLIHNDPFTLIPQPPPFGETPLLTVISSKTQRQDYGPFATLGVDPPFFTPADKDYIYNIFGDEKGYAYAKSLKAFVADMGEEMNMHVDKIVDNLTFGVHSLDRQVSRILSNLDPSRPIDTSVVIQTELGPVNVGEEIERNRQLSSVKKQQAELEVWQKDKIDLDFLISDQEIISMTKSMGNDQQSFQKMLEHNAQSLNELINIKQGVNNLESQQKEKQLFSEVNIRLFNLVQHIPMNEISSSTSSPSQSNAISRIQPFTQDQIRPQVQSCTSDQTTMSSFSPTQPQILPKLSSSISSTPALILPNVEQNDTISALAPASILHDSAHNVMTPLRVRQKPCNYNPAGKCANCQTTDTPGWRAGETPDQKLCNGMTFISADVFPLAQLH</sequence>
<evidence type="ECO:0000256" key="7">
    <source>
        <dbReference type="SAM" id="MobiDB-lite"/>
    </source>
</evidence>
<evidence type="ECO:0000313" key="10">
    <source>
        <dbReference type="Proteomes" id="UP000789901"/>
    </source>
</evidence>
<protein>
    <submittedName>
        <fullName evidence="9">2265_t:CDS:1</fullName>
    </submittedName>
</protein>
<dbReference type="SUPFAM" id="SSF47370">
    <property type="entry name" value="Bromodomain"/>
    <property type="match status" value="1"/>
</dbReference>
<keyword evidence="5" id="KW-0539">Nucleus</keyword>
<dbReference type="Pfam" id="PF00439">
    <property type="entry name" value="Bromodomain"/>
    <property type="match status" value="1"/>
</dbReference>
<accession>A0ABN7V1Q2</accession>
<dbReference type="InterPro" id="IPR036427">
    <property type="entry name" value="Bromodomain-like_sf"/>
</dbReference>
<dbReference type="Gene3D" id="3.30.50.10">
    <property type="entry name" value="Erythroid Transcription Factor GATA-1, subunit A"/>
    <property type="match status" value="1"/>
</dbReference>
<evidence type="ECO:0000256" key="6">
    <source>
        <dbReference type="PROSITE-ProRule" id="PRU00035"/>
    </source>
</evidence>
<keyword evidence="4" id="KW-0804">Transcription</keyword>
<dbReference type="SMART" id="SM00297">
    <property type="entry name" value="BROMO"/>
    <property type="match status" value="1"/>
</dbReference>
<comment type="subcellular location">
    <subcellularLocation>
        <location evidence="1">Nucleus</location>
    </subcellularLocation>
</comment>
<comment type="caution">
    <text evidence="9">The sequence shown here is derived from an EMBL/GenBank/DDBJ whole genome shotgun (WGS) entry which is preliminary data.</text>
</comment>
<dbReference type="PRINTS" id="PR00503">
    <property type="entry name" value="BROMODOMAIN"/>
</dbReference>
<feature type="region of interest" description="Disordered" evidence="7">
    <location>
        <begin position="362"/>
        <end position="399"/>
    </location>
</feature>
<feature type="compositionally biased region" description="Basic and acidic residues" evidence="7">
    <location>
        <begin position="163"/>
        <end position="186"/>
    </location>
</feature>
<evidence type="ECO:0000256" key="1">
    <source>
        <dbReference type="ARBA" id="ARBA00004123"/>
    </source>
</evidence>
<name>A0ABN7V1Q2_GIGMA</name>
<evidence type="ECO:0000256" key="4">
    <source>
        <dbReference type="ARBA" id="ARBA00023163"/>
    </source>
</evidence>
<keyword evidence="3 6" id="KW-0103">Bromodomain</keyword>